<evidence type="ECO:0000313" key="1">
    <source>
        <dbReference type="EMBL" id="ACZ23464.1"/>
    </source>
</evidence>
<dbReference type="Pfam" id="PF02917">
    <property type="entry name" value="Pertussis_S1"/>
    <property type="match status" value="1"/>
</dbReference>
<dbReference type="Gene3D" id="3.90.210.10">
    <property type="entry name" value="Heat-Labile Enterotoxin, subunit A"/>
    <property type="match status" value="1"/>
</dbReference>
<gene>
    <name evidence="1" type="ordered locus">Sked_35780</name>
</gene>
<dbReference type="KEGG" id="ske:Sked_35780"/>
<dbReference type="GO" id="GO:0003950">
    <property type="term" value="F:NAD+ poly-ADP-ribosyltransferase activity"/>
    <property type="evidence" value="ECO:0007669"/>
    <property type="project" value="InterPro"/>
</dbReference>
<dbReference type="Proteomes" id="UP000000322">
    <property type="component" value="Chromosome"/>
</dbReference>
<dbReference type="SUPFAM" id="SSF56399">
    <property type="entry name" value="ADP-ribosylation"/>
    <property type="match status" value="1"/>
</dbReference>
<organism evidence="1 2">
    <name type="scientific">Sanguibacter keddieii (strain ATCC 51767 / DSM 10542 / NCFB 3025 / ST-74)</name>
    <dbReference type="NCBI Taxonomy" id="446469"/>
    <lineage>
        <taxon>Bacteria</taxon>
        <taxon>Bacillati</taxon>
        <taxon>Actinomycetota</taxon>
        <taxon>Actinomycetes</taxon>
        <taxon>Micrococcales</taxon>
        <taxon>Sanguibacteraceae</taxon>
        <taxon>Sanguibacter</taxon>
    </lineage>
</organism>
<keyword evidence="2" id="KW-1185">Reference proteome</keyword>
<dbReference type="RefSeq" id="WP_012868532.1">
    <property type="nucleotide sequence ID" value="NC_013521.1"/>
</dbReference>
<evidence type="ECO:0000313" key="2">
    <source>
        <dbReference type="Proteomes" id="UP000000322"/>
    </source>
</evidence>
<dbReference type="HOGENOM" id="CLU_348109_0_0_11"/>
<reference evidence="1 2" key="1">
    <citation type="journal article" date="2009" name="Stand. Genomic Sci.">
        <title>Complete genome sequence of Sanguibacter keddieii type strain (ST-74).</title>
        <authorList>
            <person name="Ivanova N."/>
            <person name="Sikorski J."/>
            <person name="Sims D."/>
            <person name="Brettin T."/>
            <person name="Detter J.C."/>
            <person name="Han C."/>
            <person name="Lapidus A."/>
            <person name="Copeland A."/>
            <person name="Glavina Del Rio T."/>
            <person name="Nolan M."/>
            <person name="Chen F."/>
            <person name="Lucas S."/>
            <person name="Tice H."/>
            <person name="Cheng J.F."/>
            <person name="Bruce D."/>
            <person name="Goodwin L."/>
            <person name="Pitluck S."/>
            <person name="Pati A."/>
            <person name="Mavromatis K."/>
            <person name="Chen A."/>
            <person name="Palaniappan K."/>
            <person name="D'haeseleer P."/>
            <person name="Chain P."/>
            <person name="Bristow J."/>
            <person name="Eisen J.A."/>
            <person name="Markowitz V."/>
            <person name="Hugenholtz P."/>
            <person name="Goker M."/>
            <person name="Pukall R."/>
            <person name="Klenk H.P."/>
            <person name="Kyrpides N.C."/>
        </authorList>
    </citation>
    <scope>NUCLEOTIDE SEQUENCE [LARGE SCALE GENOMIC DNA]</scope>
    <source>
        <strain evidence="2">ATCC 51767 / DSM 10542 / NCFB 3025 / ST-74</strain>
    </source>
</reference>
<protein>
    <submittedName>
        <fullName evidence="1">Pertussis toxin, subunit 1</fullName>
    </submittedName>
</protein>
<name>D1BFG1_SANKS</name>
<dbReference type="GO" id="GO:0005576">
    <property type="term" value="C:extracellular region"/>
    <property type="evidence" value="ECO:0007669"/>
    <property type="project" value="InterPro"/>
</dbReference>
<proteinExistence type="predicted"/>
<dbReference type="AlphaFoldDB" id="D1BFG1"/>
<dbReference type="InterPro" id="IPR003898">
    <property type="entry name" value="Borpert_toxA"/>
</dbReference>
<dbReference type="STRING" id="446469.Sked_35780"/>
<accession>D1BFG1</accession>
<dbReference type="eggNOG" id="ENOG5030UK0">
    <property type="taxonomic scope" value="Bacteria"/>
</dbReference>
<sequence>MVDSILRQNLIARVLAIILTAALLGLVVPVAAPAASAPRLDLPPGCSAPPVCTFRVDTRPPEVVFAEGFTPLGDRDQLLAHAVGYFDEGLTGSAFVSTVSDLDLANVMMRGRGESFWVYAVWRSENFFSLNSSLEAFAGDLQDAGRAADADRVLELLNQRRAFDEWSALGGIPAEHVIGAFPRQSPVGDWHGWVENPDTIRPVDLPPAEPYGIDFAELDLIPPCRPGSARAGACSGPTTEEELADFHDAFDATSGEVRFTAFPDELSTDSKTLLGPLSESNEALRAFDASAGAGGFADLRLALAESIPADLARLEAVTASDTLISKVMETVGRSVDVGSELIPYLGVAATGYALREDVDHGNWADVGFDSVALALQSIEMVQPELAVFVEPVLLADLAVQWIVDRFRPGPAPAPAPDLGHLWEMYDELDSVPEALERALTTVRVQHLGDAFQDLRQEHLEGTLDPRLAADLDTLERMRFGYVLAAVRHAVDAGDGVSIPTGQIREHQLGLLAEIETAFDDAARHREEQYRIANDAQMKASVRHTAEASGPWTQAYDSLLSAFRQQVAVPHLRGLETAVWEEQRRVGTNVAIAYPGVCFVPTHPECVGFRQKVIDDRVDIMVSLHSERDALDQWWTGVPDYLAGDRPGAVWPADFVDFSSDPQLLPAQGRLCAPQGHRFSPNGNHRIQLTLCADTAHGAPGAPHGRTVVRVSGTVEYRNIFGGWRPRSGDVVAGTVMTIRKHGVVAEEARRTVPLPRGQIQVLEFPHSDRILGGYPVNLSLRFSEDGGYGPSQNPSDIYVNETFYFPAGPR</sequence>
<dbReference type="EMBL" id="CP001819">
    <property type="protein sequence ID" value="ACZ23464.1"/>
    <property type="molecule type" value="Genomic_DNA"/>
</dbReference>